<keyword evidence="2" id="KW-1185">Reference proteome</keyword>
<feature type="non-terminal residue" evidence="1">
    <location>
        <position position="1"/>
    </location>
</feature>
<dbReference type="InterPro" id="IPR029146">
    <property type="entry name" value="Ten1_animal_plant"/>
</dbReference>
<proteinExistence type="predicted"/>
<evidence type="ECO:0008006" key="3">
    <source>
        <dbReference type="Google" id="ProtNLM"/>
    </source>
</evidence>
<dbReference type="STRING" id="225164.V4A6K9"/>
<organism evidence="1 2">
    <name type="scientific">Lottia gigantea</name>
    <name type="common">Giant owl limpet</name>
    <dbReference type="NCBI Taxonomy" id="225164"/>
    <lineage>
        <taxon>Eukaryota</taxon>
        <taxon>Metazoa</taxon>
        <taxon>Spiralia</taxon>
        <taxon>Lophotrochozoa</taxon>
        <taxon>Mollusca</taxon>
        <taxon>Gastropoda</taxon>
        <taxon>Patellogastropoda</taxon>
        <taxon>Lottioidea</taxon>
        <taxon>Lottiidae</taxon>
        <taxon>Lottia</taxon>
    </lineage>
</organism>
<gene>
    <name evidence="1" type="ORF">LOTGIDRAFT_123095</name>
</gene>
<dbReference type="GO" id="GO:0010521">
    <property type="term" value="F:telomerase inhibitor activity"/>
    <property type="evidence" value="ECO:0007669"/>
    <property type="project" value="TreeGrafter"/>
</dbReference>
<dbReference type="Pfam" id="PF15490">
    <property type="entry name" value="Ten1_2"/>
    <property type="match status" value="1"/>
</dbReference>
<dbReference type="RefSeq" id="XP_009058656.1">
    <property type="nucleotide sequence ID" value="XM_009060408.1"/>
</dbReference>
<dbReference type="AlphaFoldDB" id="V4A6K9"/>
<dbReference type="KEGG" id="lgi:LOTGIDRAFT_123095"/>
<evidence type="ECO:0000313" key="2">
    <source>
        <dbReference type="Proteomes" id="UP000030746"/>
    </source>
</evidence>
<protein>
    <recommendedName>
        <fullName evidence="3">CST complex subunit TEN1</fullName>
    </recommendedName>
</protein>
<dbReference type="Gene3D" id="2.40.50.140">
    <property type="entry name" value="Nucleic acid-binding proteins"/>
    <property type="match status" value="1"/>
</dbReference>
<dbReference type="CTD" id="20232194"/>
<dbReference type="Proteomes" id="UP000030746">
    <property type="component" value="Unassembled WGS sequence"/>
</dbReference>
<dbReference type="InterPro" id="IPR012340">
    <property type="entry name" value="NA-bd_OB-fold"/>
</dbReference>
<accession>V4A6K9</accession>
<dbReference type="OrthoDB" id="342190at2759"/>
<dbReference type="GeneID" id="20232194"/>
<sequence length="81" mass="8925">TAVLVDPKSNKSLLINTRLVEPFSAKLGSLFQFIGELDAPTGSLDVSLVARVVRCVDGLDMTLYHQAIHAQRQYLKEEPSL</sequence>
<dbReference type="GO" id="GO:1990879">
    <property type="term" value="C:CST complex"/>
    <property type="evidence" value="ECO:0007669"/>
    <property type="project" value="InterPro"/>
</dbReference>
<dbReference type="GO" id="GO:0032211">
    <property type="term" value="P:negative regulation of telomere maintenance via telomerase"/>
    <property type="evidence" value="ECO:0007669"/>
    <property type="project" value="TreeGrafter"/>
</dbReference>
<name>V4A6K9_LOTGI</name>
<reference evidence="1 2" key="1">
    <citation type="journal article" date="2013" name="Nature">
        <title>Insights into bilaterian evolution from three spiralian genomes.</title>
        <authorList>
            <person name="Simakov O."/>
            <person name="Marletaz F."/>
            <person name="Cho S.J."/>
            <person name="Edsinger-Gonzales E."/>
            <person name="Havlak P."/>
            <person name="Hellsten U."/>
            <person name="Kuo D.H."/>
            <person name="Larsson T."/>
            <person name="Lv J."/>
            <person name="Arendt D."/>
            <person name="Savage R."/>
            <person name="Osoegawa K."/>
            <person name="de Jong P."/>
            <person name="Grimwood J."/>
            <person name="Chapman J.A."/>
            <person name="Shapiro H."/>
            <person name="Aerts A."/>
            <person name="Otillar R.P."/>
            <person name="Terry A.Y."/>
            <person name="Boore J.L."/>
            <person name="Grigoriev I.V."/>
            <person name="Lindberg D.R."/>
            <person name="Seaver E.C."/>
            <person name="Weisblat D.A."/>
            <person name="Putnam N.H."/>
            <person name="Rokhsar D.S."/>
        </authorList>
    </citation>
    <scope>NUCLEOTIDE SEQUENCE [LARGE SCALE GENOMIC DNA]</scope>
</reference>
<dbReference type="EMBL" id="KB202367">
    <property type="protein sequence ID" value="ESO90660.1"/>
    <property type="molecule type" value="Genomic_DNA"/>
</dbReference>
<dbReference type="PANTHER" id="PTHR33905:SF1">
    <property type="entry name" value="CST COMPLEX SUBUNIT TEN1"/>
    <property type="match status" value="1"/>
</dbReference>
<dbReference type="GO" id="GO:0042162">
    <property type="term" value="F:telomeric DNA binding"/>
    <property type="evidence" value="ECO:0007669"/>
    <property type="project" value="TreeGrafter"/>
</dbReference>
<dbReference type="HOGENOM" id="CLU_2580672_0_0_1"/>
<dbReference type="GO" id="GO:0003697">
    <property type="term" value="F:single-stranded DNA binding"/>
    <property type="evidence" value="ECO:0007669"/>
    <property type="project" value="InterPro"/>
</dbReference>
<dbReference type="PANTHER" id="PTHR33905">
    <property type="entry name" value="CST COMPLEX SUBUNIT TEN1"/>
    <property type="match status" value="1"/>
</dbReference>
<evidence type="ECO:0000313" key="1">
    <source>
        <dbReference type="EMBL" id="ESO90660.1"/>
    </source>
</evidence>